<comment type="caution">
    <text evidence="6">The sequence shown here is derived from an EMBL/GenBank/DDBJ whole genome shotgun (WGS) entry which is preliminary data.</text>
</comment>
<organism evidence="6 7">
    <name type="scientific">Molorchus minor</name>
    <dbReference type="NCBI Taxonomy" id="1323400"/>
    <lineage>
        <taxon>Eukaryota</taxon>
        <taxon>Metazoa</taxon>
        <taxon>Ecdysozoa</taxon>
        <taxon>Arthropoda</taxon>
        <taxon>Hexapoda</taxon>
        <taxon>Insecta</taxon>
        <taxon>Pterygota</taxon>
        <taxon>Neoptera</taxon>
        <taxon>Endopterygota</taxon>
        <taxon>Coleoptera</taxon>
        <taxon>Polyphaga</taxon>
        <taxon>Cucujiformia</taxon>
        <taxon>Chrysomeloidea</taxon>
        <taxon>Cerambycidae</taxon>
        <taxon>Lamiinae</taxon>
        <taxon>Monochamini</taxon>
        <taxon>Molorchus</taxon>
    </lineage>
</organism>
<evidence type="ECO:0000256" key="1">
    <source>
        <dbReference type="ARBA" id="ARBA00009995"/>
    </source>
</evidence>
<accession>A0ABQ9JVB0</accession>
<sequence length="454" mass="51683">MLTANLMEQNENITQIDLSEIYNILETSDVYSKLATGENMLQILLSTINTMSEVLEYELKEVQSILHSSTKFDLVITEFHIGLGHAIAQKLGVPSIGVMSMDGHYTAHDAVGNPCHPVSHPDYDLAFSIPLGFKERVISTCFSIIFRLVDAFIFTAKEEELLYKYVGEIAPLSETVKRVSMLFINVNPIFNEVRPVGPKTINVGGIIHFSEPKPLPQDIQNLLDNARNGVVYFSLGTNVHYRHLNNKTISTILETFSILPFQILWKLEIENLKEKPKNVEIMKWIPQQDVLRHKNIKLFITQGGIQSMEEAVINHVPMIGLPFFGDQHHNVNKMVGKGFGISLDYTKLDVVSFKNTILEVISNPKYKENIKIVADIIQDQPMTGLEKAVWWTEYVLRHGDTEHFRNPIVDLPLYKYLLLDVLSFLLIVIAVVIFVWYKISKVIYLNVFSGKKNI</sequence>
<dbReference type="InterPro" id="IPR050271">
    <property type="entry name" value="UDP-glycosyltransferase"/>
</dbReference>
<keyword evidence="5" id="KW-0472">Membrane</keyword>
<keyword evidence="7" id="KW-1185">Reference proteome</keyword>
<name>A0ABQ9JVB0_9CUCU</name>
<comment type="catalytic activity">
    <reaction evidence="5">
        <text>glucuronate acceptor + UDP-alpha-D-glucuronate = acceptor beta-D-glucuronoside + UDP + H(+)</text>
        <dbReference type="Rhea" id="RHEA:21032"/>
        <dbReference type="ChEBI" id="CHEBI:15378"/>
        <dbReference type="ChEBI" id="CHEBI:58052"/>
        <dbReference type="ChEBI" id="CHEBI:58223"/>
        <dbReference type="ChEBI" id="CHEBI:132367"/>
        <dbReference type="ChEBI" id="CHEBI:132368"/>
        <dbReference type="EC" id="2.4.1.17"/>
    </reaction>
</comment>
<dbReference type="PROSITE" id="PS00375">
    <property type="entry name" value="UDPGT"/>
    <property type="match status" value="1"/>
</dbReference>
<dbReference type="PANTHER" id="PTHR48043">
    <property type="entry name" value="EG:EG0003.4 PROTEIN-RELATED"/>
    <property type="match status" value="1"/>
</dbReference>
<dbReference type="PANTHER" id="PTHR48043:SF159">
    <property type="entry name" value="EG:EG0003.4 PROTEIN-RELATED"/>
    <property type="match status" value="1"/>
</dbReference>
<dbReference type="InterPro" id="IPR035595">
    <property type="entry name" value="UDP_glycos_trans_CS"/>
</dbReference>
<evidence type="ECO:0000256" key="3">
    <source>
        <dbReference type="ARBA" id="ARBA00022679"/>
    </source>
</evidence>
<proteinExistence type="inferred from homology"/>
<dbReference type="CDD" id="cd03784">
    <property type="entry name" value="GT1_Gtf-like"/>
    <property type="match status" value="1"/>
</dbReference>
<evidence type="ECO:0000256" key="2">
    <source>
        <dbReference type="ARBA" id="ARBA00022676"/>
    </source>
</evidence>
<dbReference type="Gene3D" id="3.40.50.2000">
    <property type="entry name" value="Glycogen Phosphorylase B"/>
    <property type="match status" value="1"/>
</dbReference>
<protein>
    <recommendedName>
        <fullName evidence="5">UDP-glucuronosyltransferase</fullName>
        <ecNumber evidence="5">2.4.1.17</ecNumber>
    </recommendedName>
</protein>
<comment type="subcellular location">
    <subcellularLocation>
        <location evidence="5">Membrane</location>
        <topology evidence="5">Single-pass membrane protein</topology>
    </subcellularLocation>
</comment>
<evidence type="ECO:0000256" key="4">
    <source>
        <dbReference type="RuleBase" id="RU003718"/>
    </source>
</evidence>
<gene>
    <name evidence="6" type="ORF">NQ317_004014</name>
</gene>
<evidence type="ECO:0000313" key="7">
    <source>
        <dbReference type="Proteomes" id="UP001162164"/>
    </source>
</evidence>
<dbReference type="InterPro" id="IPR002213">
    <property type="entry name" value="UDP_glucos_trans"/>
</dbReference>
<keyword evidence="2 4" id="KW-0328">Glycosyltransferase</keyword>
<keyword evidence="5" id="KW-1133">Transmembrane helix</keyword>
<keyword evidence="5" id="KW-0812">Transmembrane</keyword>
<dbReference type="Proteomes" id="UP001162164">
    <property type="component" value="Unassembled WGS sequence"/>
</dbReference>
<feature type="transmembrane region" description="Helical" evidence="5">
    <location>
        <begin position="413"/>
        <end position="437"/>
    </location>
</feature>
<evidence type="ECO:0000313" key="6">
    <source>
        <dbReference type="EMBL" id="KAJ8981278.1"/>
    </source>
</evidence>
<keyword evidence="3 4" id="KW-0808">Transferase</keyword>
<evidence type="ECO:0000256" key="5">
    <source>
        <dbReference type="RuleBase" id="RU362059"/>
    </source>
</evidence>
<comment type="similarity">
    <text evidence="1 4">Belongs to the UDP-glycosyltransferase family.</text>
</comment>
<dbReference type="EC" id="2.4.1.17" evidence="5"/>
<dbReference type="EMBL" id="JAPWTJ010000191">
    <property type="protein sequence ID" value="KAJ8981278.1"/>
    <property type="molecule type" value="Genomic_DNA"/>
</dbReference>
<dbReference type="SUPFAM" id="SSF53756">
    <property type="entry name" value="UDP-Glycosyltransferase/glycogen phosphorylase"/>
    <property type="match status" value="1"/>
</dbReference>
<reference evidence="6" key="1">
    <citation type="journal article" date="2023" name="Insect Mol. Biol.">
        <title>Genome sequencing provides insights into the evolution of gene families encoding plant cell wall-degrading enzymes in longhorned beetles.</title>
        <authorList>
            <person name="Shin N.R."/>
            <person name="Okamura Y."/>
            <person name="Kirsch R."/>
            <person name="Pauchet Y."/>
        </authorList>
    </citation>
    <scope>NUCLEOTIDE SEQUENCE</scope>
    <source>
        <strain evidence="6">MMC_N1</strain>
    </source>
</reference>
<dbReference type="Pfam" id="PF00201">
    <property type="entry name" value="UDPGT"/>
    <property type="match status" value="1"/>
</dbReference>